<protein>
    <submittedName>
        <fullName evidence="2">Uncharacterized protein</fullName>
    </submittedName>
</protein>
<dbReference type="EMBL" id="JAEFCI010001890">
    <property type="protein sequence ID" value="KAG5462614.1"/>
    <property type="molecule type" value="Genomic_DNA"/>
</dbReference>
<evidence type="ECO:0000313" key="3">
    <source>
        <dbReference type="Proteomes" id="UP000673691"/>
    </source>
</evidence>
<evidence type="ECO:0000313" key="2">
    <source>
        <dbReference type="EMBL" id="KAG5462614.1"/>
    </source>
</evidence>
<feature type="compositionally biased region" description="Polar residues" evidence="1">
    <location>
        <begin position="38"/>
        <end position="51"/>
    </location>
</feature>
<evidence type="ECO:0000256" key="1">
    <source>
        <dbReference type="SAM" id="MobiDB-lite"/>
    </source>
</evidence>
<organism evidence="2 3">
    <name type="scientific">Olpidium bornovanus</name>
    <dbReference type="NCBI Taxonomy" id="278681"/>
    <lineage>
        <taxon>Eukaryota</taxon>
        <taxon>Fungi</taxon>
        <taxon>Fungi incertae sedis</taxon>
        <taxon>Olpidiomycota</taxon>
        <taxon>Olpidiomycotina</taxon>
        <taxon>Olpidiomycetes</taxon>
        <taxon>Olpidiales</taxon>
        <taxon>Olpidiaceae</taxon>
        <taxon>Olpidium</taxon>
    </lineage>
</organism>
<sequence length="153" mass="16989">LRAWASRSLLRLRPRSRYGRDRVPAEIAFRPRSRSSQDKASQVYLTSSRSASPREPEAGSASLPSRRTDPPARQDRFAPTTPAGGAAFPRREGRRREGERAPPPPPFPPKRGGLEEEEEGDPVDLGYDEFDDVVDECADEVKDGDDNMRAIAS</sequence>
<feature type="compositionally biased region" description="Acidic residues" evidence="1">
    <location>
        <begin position="115"/>
        <end position="128"/>
    </location>
</feature>
<proteinExistence type="predicted"/>
<dbReference type="AlphaFoldDB" id="A0A8H8A008"/>
<comment type="caution">
    <text evidence="2">The sequence shown here is derived from an EMBL/GenBank/DDBJ whole genome shotgun (WGS) entry which is preliminary data.</text>
</comment>
<feature type="non-terminal residue" evidence="2">
    <location>
        <position position="1"/>
    </location>
</feature>
<feature type="compositionally biased region" description="Basic and acidic residues" evidence="1">
    <location>
        <begin position="66"/>
        <end position="76"/>
    </location>
</feature>
<gene>
    <name evidence="2" type="ORF">BJ554DRAFT_4416</name>
</gene>
<feature type="region of interest" description="Disordered" evidence="1">
    <location>
        <begin position="13"/>
        <end position="128"/>
    </location>
</feature>
<feature type="compositionally biased region" description="Basic and acidic residues" evidence="1">
    <location>
        <begin position="89"/>
        <end position="100"/>
    </location>
</feature>
<feature type="compositionally biased region" description="Low complexity" evidence="1">
    <location>
        <begin position="77"/>
        <end position="88"/>
    </location>
</feature>
<name>A0A8H8A008_9FUNG</name>
<accession>A0A8H8A008</accession>
<dbReference type="Proteomes" id="UP000673691">
    <property type="component" value="Unassembled WGS sequence"/>
</dbReference>
<keyword evidence="3" id="KW-1185">Reference proteome</keyword>
<reference evidence="2 3" key="1">
    <citation type="journal article" name="Sci. Rep.">
        <title>Genome-scale phylogenetic analyses confirm Olpidium as the closest living zoosporic fungus to the non-flagellated, terrestrial fungi.</title>
        <authorList>
            <person name="Chang Y."/>
            <person name="Rochon D."/>
            <person name="Sekimoto S."/>
            <person name="Wang Y."/>
            <person name="Chovatia M."/>
            <person name="Sandor L."/>
            <person name="Salamov A."/>
            <person name="Grigoriev I.V."/>
            <person name="Stajich J.E."/>
            <person name="Spatafora J.W."/>
        </authorList>
    </citation>
    <scope>NUCLEOTIDE SEQUENCE [LARGE SCALE GENOMIC DNA]</scope>
    <source>
        <strain evidence="2">S191</strain>
    </source>
</reference>